<dbReference type="Gene3D" id="3.20.20.100">
    <property type="entry name" value="NADP-dependent oxidoreductase domain"/>
    <property type="match status" value="1"/>
</dbReference>
<evidence type="ECO:0000313" key="2">
    <source>
        <dbReference type="EMBL" id="SEA43108.1"/>
    </source>
</evidence>
<feature type="domain" description="NADP-dependent oxidoreductase" evidence="1">
    <location>
        <begin position="8"/>
        <end position="258"/>
    </location>
</feature>
<dbReference type="GO" id="GO:0016491">
    <property type="term" value="F:oxidoreductase activity"/>
    <property type="evidence" value="ECO:0007669"/>
    <property type="project" value="InterPro"/>
</dbReference>
<dbReference type="PROSITE" id="PS00063">
    <property type="entry name" value="ALDOKETO_REDUCTASE_3"/>
    <property type="match status" value="1"/>
</dbReference>
<protein>
    <submittedName>
        <fullName evidence="2">Aldo/keto reductase</fullName>
    </submittedName>
</protein>
<dbReference type="PRINTS" id="PR00069">
    <property type="entry name" value="ALDKETRDTASE"/>
</dbReference>
<evidence type="ECO:0000259" key="1">
    <source>
        <dbReference type="Pfam" id="PF00248"/>
    </source>
</evidence>
<dbReference type="AlphaFoldDB" id="A0A1H4B550"/>
<name>A0A1H4B550_9ACTO</name>
<dbReference type="PANTHER" id="PTHR43638:SF3">
    <property type="entry name" value="ALDEHYDE REDUCTASE"/>
    <property type="match status" value="1"/>
</dbReference>
<sequence length="272" mass="29799">MRFNDVPRLGIGTWMMGDDASKRDDEIAAIRSGLDAGLRLIDTAEMYGDGRSEELVGEAIAGRRDEVFLVSKVLPENASHDGVRRSLRASLERLGTDYLDCYLLHWRGAVPLAETVAAFDEAVSEGLIRSWGVSNFDPDDLHELQTISGDCATNQVLYNLTRRGPEVDLFPLMRMLGMPAMAYSPIEQGRLFDGERGERLAAIASEAGLSSAVLALAWVMRDCSTIAIPKTRSPERMQENVSALDLELTDDVLAALEDAFPAPERSGPLETI</sequence>
<dbReference type="SUPFAM" id="SSF51430">
    <property type="entry name" value="NAD(P)-linked oxidoreductase"/>
    <property type="match status" value="1"/>
</dbReference>
<accession>A0A1H4B550</accession>
<dbReference type="InterPro" id="IPR023210">
    <property type="entry name" value="NADP_OxRdtase_dom"/>
</dbReference>
<reference evidence="3" key="1">
    <citation type="submission" date="2016-10" db="EMBL/GenBank/DDBJ databases">
        <authorList>
            <person name="Varghese N."/>
            <person name="Submissions S."/>
        </authorList>
    </citation>
    <scope>NUCLEOTIDE SEQUENCE [LARGE SCALE GENOMIC DNA]</scope>
    <source>
        <strain evidence="3">KPR-1</strain>
    </source>
</reference>
<dbReference type="Proteomes" id="UP000199288">
    <property type="component" value="Unassembled WGS sequence"/>
</dbReference>
<organism evidence="2 3">
    <name type="scientific">Bowdeniella nasicola</name>
    <dbReference type="NCBI Taxonomy" id="208480"/>
    <lineage>
        <taxon>Bacteria</taxon>
        <taxon>Bacillati</taxon>
        <taxon>Actinomycetota</taxon>
        <taxon>Actinomycetes</taxon>
        <taxon>Actinomycetales</taxon>
        <taxon>Actinomycetaceae</taxon>
        <taxon>Bowdeniella</taxon>
    </lineage>
</organism>
<dbReference type="Pfam" id="PF00248">
    <property type="entry name" value="Aldo_ket_red"/>
    <property type="match status" value="1"/>
</dbReference>
<dbReference type="InterPro" id="IPR018170">
    <property type="entry name" value="Aldo/ket_reductase_CS"/>
</dbReference>
<evidence type="ECO:0000313" key="3">
    <source>
        <dbReference type="Proteomes" id="UP000199288"/>
    </source>
</evidence>
<dbReference type="PANTHER" id="PTHR43638">
    <property type="entry name" value="OXIDOREDUCTASE, ALDO/KETO REDUCTASE FAMILY PROTEIN"/>
    <property type="match status" value="1"/>
</dbReference>
<dbReference type="OrthoDB" id="3664926at2"/>
<dbReference type="CDD" id="cd19138">
    <property type="entry name" value="AKR_YeaE"/>
    <property type="match status" value="1"/>
</dbReference>
<dbReference type="EMBL" id="FNQV01000009">
    <property type="protein sequence ID" value="SEA43108.1"/>
    <property type="molecule type" value="Genomic_DNA"/>
</dbReference>
<dbReference type="InterPro" id="IPR020471">
    <property type="entry name" value="AKR"/>
</dbReference>
<dbReference type="RefSeq" id="WP_092564643.1">
    <property type="nucleotide sequence ID" value="NZ_FNQV01000009.1"/>
</dbReference>
<keyword evidence="3" id="KW-1185">Reference proteome</keyword>
<gene>
    <name evidence="2" type="ORF">SAMN02910418_01567</name>
</gene>
<proteinExistence type="predicted"/>
<dbReference type="InterPro" id="IPR036812">
    <property type="entry name" value="NAD(P)_OxRdtase_dom_sf"/>
</dbReference>